<evidence type="ECO:0000256" key="5">
    <source>
        <dbReference type="ARBA" id="ARBA00022692"/>
    </source>
</evidence>
<dbReference type="InterPro" id="IPR038770">
    <property type="entry name" value="Na+/solute_symporter_sf"/>
</dbReference>
<evidence type="ECO:0000259" key="11">
    <source>
        <dbReference type="Pfam" id="PF00999"/>
    </source>
</evidence>
<evidence type="ECO:0000313" key="13">
    <source>
        <dbReference type="Proteomes" id="UP000000644"/>
    </source>
</evidence>
<dbReference type="InterPro" id="IPR006153">
    <property type="entry name" value="Cation/H_exchanger_TM"/>
</dbReference>
<evidence type="ECO:0000256" key="8">
    <source>
        <dbReference type="ARBA" id="ARBA00023136"/>
    </source>
</evidence>
<dbReference type="GO" id="GO:1902600">
    <property type="term" value="P:proton transmembrane transport"/>
    <property type="evidence" value="ECO:0007669"/>
    <property type="project" value="InterPro"/>
</dbReference>
<evidence type="ECO:0000256" key="7">
    <source>
        <dbReference type="ARBA" id="ARBA00023065"/>
    </source>
</evidence>
<evidence type="ECO:0000256" key="6">
    <source>
        <dbReference type="ARBA" id="ARBA00022989"/>
    </source>
</evidence>
<dbReference type="eggNOG" id="COG0025">
    <property type="taxonomic scope" value="Bacteria"/>
</dbReference>
<feature type="region of interest" description="Disordered" evidence="9">
    <location>
        <begin position="277"/>
        <end position="297"/>
    </location>
</feature>
<comment type="subcellular location">
    <subcellularLocation>
        <location evidence="1">Cell membrane</location>
        <topology evidence="1">Multi-pass membrane protein</topology>
    </subcellularLocation>
</comment>
<feature type="transmembrane region" description="Helical" evidence="10">
    <location>
        <begin position="36"/>
        <end position="56"/>
    </location>
</feature>
<organism evidence="12 13">
    <name type="scientific">Polaromonas naphthalenivorans (strain CJ2)</name>
    <dbReference type="NCBI Taxonomy" id="365044"/>
    <lineage>
        <taxon>Bacteria</taxon>
        <taxon>Pseudomonadati</taxon>
        <taxon>Pseudomonadota</taxon>
        <taxon>Betaproteobacteria</taxon>
        <taxon>Burkholderiales</taxon>
        <taxon>Comamonadaceae</taxon>
        <taxon>Polaromonas</taxon>
    </lineage>
</organism>
<dbReference type="HOGENOM" id="CLU_008635_6_1_4"/>
<gene>
    <name evidence="12" type="ordered locus">Pnap_0349</name>
</gene>
<keyword evidence="13" id="KW-1185">Reference proteome</keyword>
<dbReference type="GO" id="GO:0015297">
    <property type="term" value="F:antiporter activity"/>
    <property type="evidence" value="ECO:0007669"/>
    <property type="project" value="UniProtKB-KW"/>
</dbReference>
<evidence type="ECO:0000313" key="12">
    <source>
        <dbReference type="EMBL" id="ABM35672.1"/>
    </source>
</evidence>
<dbReference type="Proteomes" id="UP000000644">
    <property type="component" value="Chromosome"/>
</dbReference>
<accession>A1VJ44</accession>
<name>A1VJ44_POLNA</name>
<evidence type="ECO:0000256" key="10">
    <source>
        <dbReference type="SAM" id="Phobius"/>
    </source>
</evidence>
<feature type="transmembrane region" description="Helical" evidence="10">
    <location>
        <begin position="198"/>
        <end position="221"/>
    </location>
</feature>
<sequence>MIEGNAFTLGILIIGLLLIIMTMASSFLSRLPLSAAMLYLGVGIAIGPLGLGLLQIDALENKVLLERVTEIAVLISLFTAGMKLELPLRDRRWRIPVQLATVSMIVTVGLITALGFYGLGLSLGAAVLLGAILAPTDPVLASDVQVSNPGDRDRLRFGLTGEGGLNDGTAFPFVMLGLGLLGVHELGEGGWRWWMVDVLWAITAGLGLGYLLGTLVGRAIIYLRVRHREALRSDEFIALGLIGLTYGVALLCHSYGFLAVFAAGLALRRIDEGKSARPSEQAEIPESVSGLSPDEQAASGAEAPANMMNAVQRFNSQLESFVEVGIVLAVGVLLATVEFERDALWFVPVLFVLVRPLAVYMGLLGTRVKGSQRNLISWFGIRGIGSLYYLLYAINHGIQPVLADRLLSMALSVVVASVIAHGISVTPLMTHYEARKTARAASP</sequence>
<dbReference type="AlphaFoldDB" id="A1VJ44"/>
<keyword evidence="5 10" id="KW-0812">Transmembrane</keyword>
<keyword evidence="8 10" id="KW-0472">Membrane</keyword>
<keyword evidence="2" id="KW-0813">Transport</keyword>
<feature type="transmembrane region" description="Helical" evidence="10">
    <location>
        <begin position="343"/>
        <end position="363"/>
    </location>
</feature>
<dbReference type="Pfam" id="PF00999">
    <property type="entry name" value="Na_H_Exchanger"/>
    <property type="match status" value="1"/>
</dbReference>
<keyword evidence="3" id="KW-0050">Antiport</keyword>
<dbReference type="Gene3D" id="1.20.1530.20">
    <property type="match status" value="1"/>
</dbReference>
<feature type="domain" description="Cation/H+ exchanger transmembrane" evidence="11">
    <location>
        <begin position="20"/>
        <end position="430"/>
    </location>
</feature>
<feature type="transmembrane region" description="Helical" evidence="10">
    <location>
        <begin position="318"/>
        <end position="337"/>
    </location>
</feature>
<evidence type="ECO:0000256" key="2">
    <source>
        <dbReference type="ARBA" id="ARBA00022448"/>
    </source>
</evidence>
<keyword evidence="7" id="KW-0406">Ion transport</keyword>
<dbReference type="PANTHER" id="PTHR32507">
    <property type="entry name" value="NA(+)/H(+) ANTIPORTER 1"/>
    <property type="match status" value="1"/>
</dbReference>
<dbReference type="OrthoDB" id="9810860at2"/>
<dbReference type="EMBL" id="CP000529">
    <property type="protein sequence ID" value="ABM35672.1"/>
    <property type="molecule type" value="Genomic_DNA"/>
</dbReference>
<keyword evidence="6 10" id="KW-1133">Transmembrane helix</keyword>
<feature type="transmembrane region" description="Helical" evidence="10">
    <location>
        <begin position="406"/>
        <end position="429"/>
    </location>
</feature>
<keyword evidence="4" id="KW-1003">Cell membrane</keyword>
<feature type="transmembrane region" description="Helical" evidence="10">
    <location>
        <begin position="100"/>
        <end position="133"/>
    </location>
</feature>
<reference evidence="13" key="1">
    <citation type="journal article" date="2009" name="Environ. Microbiol.">
        <title>The genome of Polaromonas naphthalenivorans strain CJ2, isolated from coal tar-contaminated sediment, reveals physiological and metabolic versatility and evolution through extensive horizontal gene transfer.</title>
        <authorList>
            <person name="Yagi J.M."/>
            <person name="Sims D."/>
            <person name="Brettin T."/>
            <person name="Bruce D."/>
            <person name="Madsen E.L."/>
        </authorList>
    </citation>
    <scope>NUCLEOTIDE SEQUENCE [LARGE SCALE GENOMIC DNA]</scope>
    <source>
        <strain evidence="13">CJ2</strain>
    </source>
</reference>
<feature type="transmembrane region" description="Helical" evidence="10">
    <location>
        <begin position="169"/>
        <end position="186"/>
    </location>
</feature>
<dbReference type="STRING" id="365044.Pnap_0349"/>
<proteinExistence type="predicted"/>
<dbReference type="GO" id="GO:0005886">
    <property type="term" value="C:plasma membrane"/>
    <property type="evidence" value="ECO:0007669"/>
    <property type="project" value="UniProtKB-SubCell"/>
</dbReference>
<feature type="transmembrane region" description="Helical" evidence="10">
    <location>
        <begin position="375"/>
        <end position="394"/>
    </location>
</feature>
<evidence type="ECO:0000256" key="1">
    <source>
        <dbReference type="ARBA" id="ARBA00004651"/>
    </source>
</evidence>
<dbReference type="RefSeq" id="WP_011799775.1">
    <property type="nucleotide sequence ID" value="NC_008781.1"/>
</dbReference>
<evidence type="ECO:0000256" key="3">
    <source>
        <dbReference type="ARBA" id="ARBA00022449"/>
    </source>
</evidence>
<feature type="transmembrane region" description="Helical" evidence="10">
    <location>
        <begin position="6"/>
        <end position="24"/>
    </location>
</feature>
<dbReference type="KEGG" id="pna:Pnap_0349"/>
<dbReference type="PANTHER" id="PTHR32507:SF8">
    <property type="entry name" value="CNH1P"/>
    <property type="match status" value="1"/>
</dbReference>
<evidence type="ECO:0000256" key="4">
    <source>
        <dbReference type="ARBA" id="ARBA00022475"/>
    </source>
</evidence>
<evidence type="ECO:0000256" key="9">
    <source>
        <dbReference type="SAM" id="MobiDB-lite"/>
    </source>
</evidence>
<feature type="transmembrane region" description="Helical" evidence="10">
    <location>
        <begin position="241"/>
        <end position="267"/>
    </location>
</feature>
<protein>
    <submittedName>
        <fullName evidence="12">Sodium/proton antiporter, CPA1 family</fullName>
    </submittedName>
</protein>